<dbReference type="Proteomes" id="UP000335636">
    <property type="component" value="Unassembled WGS sequence"/>
</dbReference>
<evidence type="ECO:0000256" key="1">
    <source>
        <dbReference type="ARBA" id="ARBA00022737"/>
    </source>
</evidence>
<keyword evidence="6" id="KW-1185">Reference proteome</keyword>
<keyword evidence="1" id="KW-0677">Repeat</keyword>
<dbReference type="PANTHER" id="PTHR15036">
    <property type="entry name" value="PIKACHURIN-LIKE PROTEIN"/>
    <property type="match status" value="1"/>
</dbReference>
<dbReference type="InterPro" id="IPR050372">
    <property type="entry name" value="Neurexin-related_CASP"/>
</dbReference>
<dbReference type="Pfam" id="PF02210">
    <property type="entry name" value="Laminin_G_2"/>
    <property type="match status" value="1"/>
</dbReference>
<dbReference type="Gene3D" id="2.60.120.200">
    <property type="match status" value="1"/>
</dbReference>
<dbReference type="InterPro" id="IPR013320">
    <property type="entry name" value="ConA-like_dom_sf"/>
</dbReference>
<accession>A0A5E4BQX4</accession>
<keyword evidence="3" id="KW-1133">Transmembrane helix</keyword>
<evidence type="ECO:0000256" key="3">
    <source>
        <dbReference type="SAM" id="Phobius"/>
    </source>
</evidence>
<feature type="region of interest" description="Disordered" evidence="2">
    <location>
        <begin position="1"/>
        <end position="37"/>
    </location>
</feature>
<feature type="non-terminal residue" evidence="5">
    <location>
        <position position="118"/>
    </location>
</feature>
<keyword evidence="3" id="KW-0812">Transmembrane</keyword>
<dbReference type="EMBL" id="CABDUW010000546">
    <property type="protein sequence ID" value="VTJ71289.1"/>
    <property type="molecule type" value="Genomic_DNA"/>
</dbReference>
<organism evidence="5 6">
    <name type="scientific">Marmota monax</name>
    <name type="common">Woodchuck</name>
    <dbReference type="NCBI Taxonomy" id="9995"/>
    <lineage>
        <taxon>Eukaryota</taxon>
        <taxon>Metazoa</taxon>
        <taxon>Chordata</taxon>
        <taxon>Craniata</taxon>
        <taxon>Vertebrata</taxon>
        <taxon>Euteleostomi</taxon>
        <taxon>Mammalia</taxon>
        <taxon>Eutheria</taxon>
        <taxon>Euarchontoglires</taxon>
        <taxon>Glires</taxon>
        <taxon>Rodentia</taxon>
        <taxon>Sciuromorpha</taxon>
        <taxon>Sciuridae</taxon>
        <taxon>Xerinae</taxon>
        <taxon>Marmotini</taxon>
        <taxon>Marmota</taxon>
    </lineage>
</organism>
<dbReference type="InterPro" id="IPR001791">
    <property type="entry name" value="Laminin_G"/>
</dbReference>
<evidence type="ECO:0000256" key="2">
    <source>
        <dbReference type="SAM" id="MobiDB-lite"/>
    </source>
</evidence>
<evidence type="ECO:0000313" key="6">
    <source>
        <dbReference type="Proteomes" id="UP000335636"/>
    </source>
</evidence>
<dbReference type="CDD" id="cd00110">
    <property type="entry name" value="LamG"/>
    <property type="match status" value="1"/>
</dbReference>
<protein>
    <recommendedName>
        <fullName evidence="4">Laminin G domain-containing protein</fullName>
    </recommendedName>
</protein>
<name>A0A5E4BQX4_MARMO</name>
<feature type="compositionally biased region" description="Basic and acidic residues" evidence="2">
    <location>
        <begin position="1"/>
        <end position="15"/>
    </location>
</feature>
<proteinExistence type="predicted"/>
<dbReference type="AlphaFoldDB" id="A0A5E4BQX4"/>
<evidence type="ECO:0000313" key="5">
    <source>
        <dbReference type="EMBL" id="VTJ71289.1"/>
    </source>
</evidence>
<feature type="transmembrane region" description="Helical" evidence="3">
    <location>
        <begin position="44"/>
        <end position="63"/>
    </location>
</feature>
<gene>
    <name evidence="5" type="ORF">MONAX_5E044023</name>
</gene>
<reference evidence="5" key="1">
    <citation type="submission" date="2019-04" db="EMBL/GenBank/DDBJ databases">
        <authorList>
            <person name="Alioto T."/>
            <person name="Alioto T."/>
        </authorList>
    </citation>
    <scope>NUCLEOTIDE SEQUENCE [LARGE SCALE GENOMIC DNA]</scope>
</reference>
<feature type="domain" description="Laminin G" evidence="4">
    <location>
        <begin position="83"/>
        <end position="118"/>
    </location>
</feature>
<dbReference type="SUPFAM" id="SSF49899">
    <property type="entry name" value="Concanavalin A-like lectins/glucanases"/>
    <property type="match status" value="1"/>
</dbReference>
<keyword evidence="3" id="KW-0472">Membrane</keyword>
<dbReference type="PANTHER" id="PTHR15036:SF33">
    <property type="entry name" value="CONTACTIN-ASSOCIATED PROTEIN-LIKE 2"/>
    <property type="match status" value="1"/>
</dbReference>
<sequence length="118" mass="13088">MESTLEHTVDHKSDNRPCPGPQPLSKDAPGRPPDADSAHSHTNVLFFLLLGADVINFDGHVVLPYRFRNKKMKTLKDVIALKFKTSESEGVILHGEGQQGDYITLELKKAKLVLSLNL</sequence>
<comment type="caution">
    <text evidence="5">The sequence shown here is derived from an EMBL/GenBank/DDBJ whole genome shotgun (WGS) entry which is preliminary data.</text>
</comment>
<evidence type="ECO:0000259" key="4">
    <source>
        <dbReference type="Pfam" id="PF02210"/>
    </source>
</evidence>